<comment type="caution">
    <text evidence="1">The sequence shown here is derived from an EMBL/GenBank/DDBJ whole genome shotgun (WGS) entry which is preliminary data.</text>
</comment>
<gene>
    <name evidence="1" type="ORF">NDU88_004580</name>
</gene>
<evidence type="ECO:0000313" key="1">
    <source>
        <dbReference type="EMBL" id="KAJ1179346.1"/>
    </source>
</evidence>
<evidence type="ECO:0000313" key="2">
    <source>
        <dbReference type="Proteomes" id="UP001066276"/>
    </source>
</evidence>
<dbReference type="AlphaFoldDB" id="A0AAV7TSU5"/>
<dbReference type="EMBL" id="JANPWB010000006">
    <property type="protein sequence ID" value="KAJ1179346.1"/>
    <property type="molecule type" value="Genomic_DNA"/>
</dbReference>
<accession>A0AAV7TSU5</accession>
<proteinExistence type="predicted"/>
<organism evidence="1 2">
    <name type="scientific">Pleurodeles waltl</name>
    <name type="common">Iberian ribbed newt</name>
    <dbReference type="NCBI Taxonomy" id="8319"/>
    <lineage>
        <taxon>Eukaryota</taxon>
        <taxon>Metazoa</taxon>
        <taxon>Chordata</taxon>
        <taxon>Craniata</taxon>
        <taxon>Vertebrata</taxon>
        <taxon>Euteleostomi</taxon>
        <taxon>Amphibia</taxon>
        <taxon>Batrachia</taxon>
        <taxon>Caudata</taxon>
        <taxon>Salamandroidea</taxon>
        <taxon>Salamandridae</taxon>
        <taxon>Pleurodelinae</taxon>
        <taxon>Pleurodeles</taxon>
    </lineage>
</organism>
<sequence length="80" mass="8902">MQVSLIPLAQLRHPPRWLHTCRLHCAGGAGNKTRAVHNYLAGLKRLVQDLIRAWSEVGLAVRSSRYLGHATQNVPLNTVI</sequence>
<protein>
    <submittedName>
        <fullName evidence="1">Uncharacterized protein</fullName>
    </submittedName>
</protein>
<reference evidence="1" key="1">
    <citation type="journal article" date="2022" name="bioRxiv">
        <title>Sequencing and chromosome-scale assembly of the giantPleurodeles waltlgenome.</title>
        <authorList>
            <person name="Brown T."/>
            <person name="Elewa A."/>
            <person name="Iarovenko S."/>
            <person name="Subramanian E."/>
            <person name="Araus A.J."/>
            <person name="Petzold A."/>
            <person name="Susuki M."/>
            <person name="Suzuki K.-i.T."/>
            <person name="Hayashi T."/>
            <person name="Toyoda A."/>
            <person name="Oliveira C."/>
            <person name="Osipova E."/>
            <person name="Leigh N.D."/>
            <person name="Simon A."/>
            <person name="Yun M.H."/>
        </authorList>
    </citation>
    <scope>NUCLEOTIDE SEQUENCE</scope>
    <source>
        <strain evidence="1">20211129_DDA</strain>
        <tissue evidence="1">Liver</tissue>
    </source>
</reference>
<dbReference type="Proteomes" id="UP001066276">
    <property type="component" value="Chromosome 3_2"/>
</dbReference>
<keyword evidence="2" id="KW-1185">Reference proteome</keyword>
<name>A0AAV7TSU5_PLEWA</name>